<accession>A0A8X7BW25</accession>
<name>A0A8X7BW25_9ARAC</name>
<reference evidence="1" key="1">
    <citation type="submission" date="2020-08" db="EMBL/GenBank/DDBJ databases">
        <title>Multicomponent nature underlies the extraordinary mechanical properties of spider dragline silk.</title>
        <authorList>
            <person name="Kono N."/>
            <person name="Nakamura H."/>
            <person name="Mori M."/>
            <person name="Yoshida Y."/>
            <person name="Ohtoshi R."/>
            <person name="Malay A.D."/>
            <person name="Moran D.A.P."/>
            <person name="Tomita M."/>
            <person name="Numata K."/>
            <person name="Arakawa K."/>
        </authorList>
    </citation>
    <scope>NUCLEOTIDE SEQUENCE</scope>
</reference>
<evidence type="ECO:0000313" key="2">
    <source>
        <dbReference type="Proteomes" id="UP000886998"/>
    </source>
</evidence>
<gene>
    <name evidence="1" type="ORF">TNIN_135491</name>
</gene>
<dbReference type="Proteomes" id="UP000886998">
    <property type="component" value="Unassembled WGS sequence"/>
</dbReference>
<evidence type="ECO:0000313" key="1">
    <source>
        <dbReference type="EMBL" id="GFY44074.1"/>
    </source>
</evidence>
<proteinExistence type="predicted"/>
<keyword evidence="2" id="KW-1185">Reference proteome</keyword>
<comment type="caution">
    <text evidence="1">The sequence shown here is derived from an EMBL/GenBank/DDBJ whole genome shotgun (WGS) entry which is preliminary data.</text>
</comment>
<organism evidence="1 2">
    <name type="scientific">Trichonephila inaurata madagascariensis</name>
    <dbReference type="NCBI Taxonomy" id="2747483"/>
    <lineage>
        <taxon>Eukaryota</taxon>
        <taxon>Metazoa</taxon>
        <taxon>Ecdysozoa</taxon>
        <taxon>Arthropoda</taxon>
        <taxon>Chelicerata</taxon>
        <taxon>Arachnida</taxon>
        <taxon>Araneae</taxon>
        <taxon>Araneomorphae</taxon>
        <taxon>Entelegynae</taxon>
        <taxon>Araneoidea</taxon>
        <taxon>Nephilidae</taxon>
        <taxon>Trichonephila</taxon>
        <taxon>Trichonephila inaurata</taxon>
    </lineage>
</organism>
<dbReference type="EMBL" id="BMAV01004033">
    <property type="protein sequence ID" value="GFY44074.1"/>
    <property type="molecule type" value="Genomic_DNA"/>
</dbReference>
<dbReference type="OrthoDB" id="10541516at2759"/>
<protein>
    <submittedName>
        <fullName evidence="1">Uncharacterized protein</fullName>
    </submittedName>
</protein>
<sequence>MFYSSVLFGSTHKTGVTMTTYGRRDWTRWPTPLYFDSSLCLGAGCRRKKLIRQGSDSKVCQFPSHVATTSDFEAIVKRFVQQQFVFN</sequence>
<dbReference type="AlphaFoldDB" id="A0A8X7BW25"/>